<dbReference type="PANTHER" id="PTHR43767:SF1">
    <property type="entry name" value="NONRIBOSOMAL PEPTIDE SYNTHASE PES1 (EUROFUNG)-RELATED"/>
    <property type="match status" value="1"/>
</dbReference>
<sequence>MIAQVLTMKGLKQGDKCFICLPKSEEYLQGYLTCMETGIILVAVPKTADHEYLKKMIEIVTPNALLYDHGQCEHVVNALKELVPQVKHFHFDQLENIFTTELKQSKDTLEYCANTIEPTDLASIGFTSGTTGQPKALSATHGIFLTSLTLTVKNVELGPKLGQEVSLVGIPIQGAGSGMIMPTLLSGAALLIPKEFTADEFLRLIPLHQVT</sequence>
<reference evidence="2 3" key="1">
    <citation type="journal article" date="2019" name="Sci. Rep.">
        <title>Nanopore sequencing improves the draft genome of the human pathogenic amoeba Naegleria fowleri.</title>
        <authorList>
            <person name="Liechti N."/>
            <person name="Schurch N."/>
            <person name="Bruggmann R."/>
            <person name="Wittwer M."/>
        </authorList>
    </citation>
    <scope>NUCLEOTIDE SEQUENCE [LARGE SCALE GENOMIC DNA]</scope>
    <source>
        <strain evidence="2 3">ATCC 30894</strain>
    </source>
</reference>
<feature type="domain" description="AMP-dependent synthetase/ligase" evidence="1">
    <location>
        <begin position="2"/>
        <end position="211"/>
    </location>
</feature>
<dbReference type="Pfam" id="PF00501">
    <property type="entry name" value="AMP-binding"/>
    <property type="match status" value="1"/>
</dbReference>
<organism evidence="2 3">
    <name type="scientific">Naegleria fowleri</name>
    <name type="common">Brain eating amoeba</name>
    <dbReference type="NCBI Taxonomy" id="5763"/>
    <lineage>
        <taxon>Eukaryota</taxon>
        <taxon>Discoba</taxon>
        <taxon>Heterolobosea</taxon>
        <taxon>Tetramitia</taxon>
        <taxon>Eutetramitia</taxon>
        <taxon>Vahlkampfiidae</taxon>
        <taxon>Naegleria</taxon>
    </lineage>
</organism>
<dbReference type="OrthoDB" id="10253869at2759"/>
<dbReference type="RefSeq" id="XP_044563293.1">
    <property type="nucleotide sequence ID" value="XM_044705591.1"/>
</dbReference>
<dbReference type="InterPro" id="IPR020845">
    <property type="entry name" value="AMP-binding_CS"/>
</dbReference>
<dbReference type="InterPro" id="IPR000873">
    <property type="entry name" value="AMP-dep_synth/lig_dom"/>
</dbReference>
<protein>
    <recommendedName>
        <fullName evidence="1">AMP-dependent synthetase/ligase domain-containing protein</fullName>
    </recommendedName>
</protein>
<dbReference type="AlphaFoldDB" id="A0A6A5BYD0"/>
<dbReference type="GeneID" id="68109618"/>
<dbReference type="VEuPathDB" id="AmoebaDB:NF0007060"/>
<accession>A0A6A5BYD0</accession>
<dbReference type="Proteomes" id="UP000444721">
    <property type="component" value="Unassembled WGS sequence"/>
</dbReference>
<gene>
    <name evidence="2" type="ORF">FDP41_002400</name>
</gene>
<evidence type="ECO:0000313" key="3">
    <source>
        <dbReference type="Proteomes" id="UP000444721"/>
    </source>
</evidence>
<keyword evidence="3" id="KW-1185">Reference proteome</keyword>
<proteinExistence type="predicted"/>
<dbReference type="InterPro" id="IPR050237">
    <property type="entry name" value="ATP-dep_AMP-bd_enzyme"/>
</dbReference>
<dbReference type="SUPFAM" id="SSF56801">
    <property type="entry name" value="Acetyl-CoA synthetase-like"/>
    <property type="match status" value="1"/>
</dbReference>
<evidence type="ECO:0000259" key="1">
    <source>
        <dbReference type="Pfam" id="PF00501"/>
    </source>
</evidence>
<dbReference type="VEuPathDB" id="AmoebaDB:NfTy_041940"/>
<name>A0A6A5BYD0_NAEFO</name>
<evidence type="ECO:0000313" key="2">
    <source>
        <dbReference type="EMBL" id="KAF0978580.1"/>
    </source>
</evidence>
<dbReference type="EMBL" id="VFQX01000029">
    <property type="protein sequence ID" value="KAF0978580.1"/>
    <property type="molecule type" value="Genomic_DNA"/>
</dbReference>
<comment type="caution">
    <text evidence="2">The sequence shown here is derived from an EMBL/GenBank/DDBJ whole genome shotgun (WGS) entry which is preliminary data.</text>
</comment>
<dbReference type="InterPro" id="IPR042099">
    <property type="entry name" value="ANL_N_sf"/>
</dbReference>
<dbReference type="PANTHER" id="PTHR43767">
    <property type="entry name" value="LONG-CHAIN-FATTY-ACID--COA LIGASE"/>
    <property type="match status" value="1"/>
</dbReference>
<dbReference type="Gene3D" id="3.40.50.12780">
    <property type="entry name" value="N-terminal domain of ligase-like"/>
    <property type="match status" value="1"/>
</dbReference>
<dbReference type="PROSITE" id="PS00455">
    <property type="entry name" value="AMP_BINDING"/>
    <property type="match status" value="1"/>
</dbReference>
<dbReference type="VEuPathDB" id="AmoebaDB:FDP41_002400"/>